<dbReference type="RefSeq" id="WP_217746956.1">
    <property type="nucleotide sequence ID" value="NZ_JAHOEB010000004.1"/>
</dbReference>
<dbReference type="Proteomes" id="UP001197492">
    <property type="component" value="Unassembled WGS sequence"/>
</dbReference>
<evidence type="ECO:0000313" key="8">
    <source>
        <dbReference type="EMBL" id="MBV3381874.1"/>
    </source>
</evidence>
<gene>
    <name evidence="8" type="ORF">KSV97_01240</name>
    <name evidence="9" type="ORF">KSW06_01250</name>
</gene>
<protein>
    <submittedName>
        <fullName evidence="8">RDD family protein</fullName>
    </submittedName>
</protein>
<dbReference type="InterPro" id="IPR010432">
    <property type="entry name" value="RDD"/>
</dbReference>
<dbReference type="EMBL" id="JAHOEF010000004">
    <property type="protein sequence ID" value="MBV3381874.1"/>
    <property type="molecule type" value="Genomic_DNA"/>
</dbReference>
<keyword evidence="2" id="KW-1003">Cell membrane</keyword>
<evidence type="ECO:0000313" key="11">
    <source>
        <dbReference type="Proteomes" id="UP001197492"/>
    </source>
</evidence>
<dbReference type="GeneID" id="301323401"/>
<evidence type="ECO:0000313" key="10">
    <source>
        <dbReference type="Proteomes" id="UP001196408"/>
    </source>
</evidence>
<accession>A0AAW4MRL2</accession>
<sequence length="214" mass="24538">MWNKLRNEPVNKTGYIKRIIAYGIDWYLGSVLSSLPLILLYMSLHKDAVYIPQQLSIFKGYYQILAGVLSLSVAFVYYVVLPIIWKGQTVGKKLLGLKIVNDNYQEVNVKQLIIRQVIMIFLVEGSIYTCSNMFHQLVNVLTGYNIASIWNKVGLVITILSGILVIILKSKKSLHDIVSHTLVVDIKSEDYKNMLLSIEKKKKKQNKKMKKRFA</sequence>
<dbReference type="AlphaFoldDB" id="A0AAW4MRL2"/>
<dbReference type="Proteomes" id="UP001196408">
    <property type="component" value="Unassembled WGS sequence"/>
</dbReference>
<dbReference type="PANTHER" id="PTHR36115:SF4">
    <property type="entry name" value="MEMBRANE PROTEIN"/>
    <property type="match status" value="1"/>
</dbReference>
<evidence type="ECO:0000313" key="9">
    <source>
        <dbReference type="EMBL" id="MBV3391898.1"/>
    </source>
</evidence>
<evidence type="ECO:0000256" key="5">
    <source>
        <dbReference type="ARBA" id="ARBA00023136"/>
    </source>
</evidence>
<feature type="transmembrane region" description="Helical" evidence="6">
    <location>
        <begin position="112"/>
        <end position="129"/>
    </location>
</feature>
<proteinExistence type="predicted"/>
<evidence type="ECO:0000256" key="4">
    <source>
        <dbReference type="ARBA" id="ARBA00022989"/>
    </source>
</evidence>
<keyword evidence="5 6" id="KW-0472">Membrane</keyword>
<keyword evidence="3 6" id="KW-0812">Transmembrane</keyword>
<dbReference type="GO" id="GO:0005886">
    <property type="term" value="C:plasma membrane"/>
    <property type="evidence" value="ECO:0007669"/>
    <property type="project" value="UniProtKB-SubCell"/>
</dbReference>
<evidence type="ECO:0000256" key="2">
    <source>
        <dbReference type="ARBA" id="ARBA00022475"/>
    </source>
</evidence>
<keyword evidence="11" id="KW-1185">Reference proteome</keyword>
<organism evidence="8 10">
    <name type="scientific">Catenibacterium mitsuokai</name>
    <dbReference type="NCBI Taxonomy" id="100886"/>
    <lineage>
        <taxon>Bacteria</taxon>
        <taxon>Bacillati</taxon>
        <taxon>Bacillota</taxon>
        <taxon>Erysipelotrichia</taxon>
        <taxon>Erysipelotrichales</taxon>
        <taxon>Coprobacillaceae</taxon>
        <taxon>Catenibacterium</taxon>
    </lineage>
</organism>
<evidence type="ECO:0000256" key="6">
    <source>
        <dbReference type="SAM" id="Phobius"/>
    </source>
</evidence>
<dbReference type="InterPro" id="IPR051791">
    <property type="entry name" value="Pra-immunoreactive"/>
</dbReference>
<comment type="caution">
    <text evidence="8">The sequence shown here is derived from an EMBL/GenBank/DDBJ whole genome shotgun (WGS) entry which is preliminary data.</text>
</comment>
<dbReference type="EMBL" id="JAHOEL010000004">
    <property type="protein sequence ID" value="MBV3391898.1"/>
    <property type="molecule type" value="Genomic_DNA"/>
</dbReference>
<evidence type="ECO:0000256" key="1">
    <source>
        <dbReference type="ARBA" id="ARBA00004651"/>
    </source>
</evidence>
<dbReference type="Pfam" id="PF06271">
    <property type="entry name" value="RDD"/>
    <property type="match status" value="1"/>
</dbReference>
<evidence type="ECO:0000256" key="3">
    <source>
        <dbReference type="ARBA" id="ARBA00022692"/>
    </source>
</evidence>
<keyword evidence="4 6" id="KW-1133">Transmembrane helix</keyword>
<name>A0AAW4MRL2_9FIRM</name>
<feature type="domain" description="RDD" evidence="7">
    <location>
        <begin position="16"/>
        <end position="179"/>
    </location>
</feature>
<comment type="subcellular location">
    <subcellularLocation>
        <location evidence="1">Cell membrane</location>
        <topology evidence="1">Multi-pass membrane protein</topology>
    </subcellularLocation>
</comment>
<reference evidence="8 11" key="1">
    <citation type="submission" date="2021-06" db="EMBL/GenBank/DDBJ databases">
        <title>Collection of gut derived symbiotic bacterial strains cultured from healthy donors.</title>
        <authorList>
            <person name="Lin H."/>
            <person name="Littmann E."/>
            <person name="Pamer E.G."/>
        </authorList>
    </citation>
    <scope>NUCLEOTIDE SEQUENCE</scope>
    <source>
        <strain evidence="9 11">MSK.21.70</strain>
        <strain evidence="8">MSK.21.82</strain>
    </source>
</reference>
<feature type="transmembrane region" description="Helical" evidence="6">
    <location>
        <begin position="20"/>
        <end position="41"/>
    </location>
</feature>
<evidence type="ECO:0000259" key="7">
    <source>
        <dbReference type="Pfam" id="PF06271"/>
    </source>
</evidence>
<dbReference type="PANTHER" id="PTHR36115">
    <property type="entry name" value="PROLINE-RICH ANTIGEN HOMOLOG-RELATED"/>
    <property type="match status" value="1"/>
</dbReference>
<feature type="transmembrane region" description="Helical" evidence="6">
    <location>
        <begin position="149"/>
        <end position="168"/>
    </location>
</feature>
<feature type="transmembrane region" description="Helical" evidence="6">
    <location>
        <begin position="61"/>
        <end position="85"/>
    </location>
</feature>